<protein>
    <submittedName>
        <fullName evidence="1">Uncharacterized protein</fullName>
    </submittedName>
</protein>
<gene>
    <name evidence="1" type="ORF">QFC24_006022</name>
</gene>
<evidence type="ECO:0000313" key="2">
    <source>
        <dbReference type="Proteomes" id="UP001234202"/>
    </source>
</evidence>
<proteinExistence type="predicted"/>
<keyword evidence="2" id="KW-1185">Reference proteome</keyword>
<accession>A0ACC2X485</accession>
<sequence>MSAEQATSKVDATQAKKKLAPAGGMLNLNSRDPFADADFGGNSGAGTPVHEEPRGSDKIHIRIQQRNGRKMLTTVQGLDKAYDAKKVLKAFKKEFACNGTVVSSEEADEEGTPEPSNKAKQNFGQVIQLQGDQRAKIREFLISTGMVNERDAKEKIQVTNADILLCDFSHGH</sequence>
<organism evidence="1 2">
    <name type="scientific">Naganishia onofrii</name>
    <dbReference type="NCBI Taxonomy" id="1851511"/>
    <lineage>
        <taxon>Eukaryota</taxon>
        <taxon>Fungi</taxon>
        <taxon>Dikarya</taxon>
        <taxon>Basidiomycota</taxon>
        <taxon>Agaricomycotina</taxon>
        <taxon>Tremellomycetes</taxon>
        <taxon>Filobasidiales</taxon>
        <taxon>Filobasidiaceae</taxon>
        <taxon>Naganishia</taxon>
    </lineage>
</organism>
<comment type="caution">
    <text evidence="1">The sequence shown here is derived from an EMBL/GenBank/DDBJ whole genome shotgun (WGS) entry which is preliminary data.</text>
</comment>
<dbReference type="EMBL" id="JASBWV010000027">
    <property type="protein sequence ID" value="KAJ9118823.1"/>
    <property type="molecule type" value="Genomic_DNA"/>
</dbReference>
<name>A0ACC2X485_9TREE</name>
<reference evidence="1" key="1">
    <citation type="submission" date="2023-04" db="EMBL/GenBank/DDBJ databases">
        <title>Draft Genome sequencing of Naganishia species isolated from polar environments using Oxford Nanopore Technology.</title>
        <authorList>
            <person name="Leo P."/>
            <person name="Venkateswaran K."/>
        </authorList>
    </citation>
    <scope>NUCLEOTIDE SEQUENCE</scope>
    <source>
        <strain evidence="1">DBVPG 5303</strain>
    </source>
</reference>
<dbReference type="Proteomes" id="UP001234202">
    <property type="component" value="Unassembled WGS sequence"/>
</dbReference>
<evidence type="ECO:0000313" key="1">
    <source>
        <dbReference type="EMBL" id="KAJ9118823.1"/>
    </source>
</evidence>